<dbReference type="EMBL" id="LR796500">
    <property type="protein sequence ID" value="CAB4148550.1"/>
    <property type="molecule type" value="Genomic_DNA"/>
</dbReference>
<gene>
    <name evidence="3" type="ORF">UFOVP1178_5</name>
    <name evidence="1" type="ORF">UFOVP522_11</name>
    <name evidence="2" type="ORF">UFOVP624_10</name>
</gene>
<reference evidence="1" key="1">
    <citation type="submission" date="2020-04" db="EMBL/GenBank/DDBJ databases">
        <authorList>
            <person name="Chiriac C."/>
            <person name="Salcher M."/>
            <person name="Ghai R."/>
            <person name="Kavagutti S V."/>
        </authorList>
    </citation>
    <scope>NUCLEOTIDE SEQUENCE</scope>
</reference>
<evidence type="ECO:0000313" key="1">
    <source>
        <dbReference type="EMBL" id="CAB4148550.1"/>
    </source>
</evidence>
<organism evidence="1">
    <name type="scientific">uncultured Caudovirales phage</name>
    <dbReference type="NCBI Taxonomy" id="2100421"/>
    <lineage>
        <taxon>Viruses</taxon>
        <taxon>Duplodnaviria</taxon>
        <taxon>Heunggongvirae</taxon>
        <taxon>Uroviricota</taxon>
        <taxon>Caudoviricetes</taxon>
        <taxon>Peduoviridae</taxon>
        <taxon>Maltschvirus</taxon>
        <taxon>Maltschvirus maltsch</taxon>
    </lineage>
</organism>
<accession>A0A6J5MUD3</accession>
<evidence type="ECO:0000313" key="2">
    <source>
        <dbReference type="EMBL" id="CAB4153592.1"/>
    </source>
</evidence>
<sequence>MKVSDELKYQLDQFSRMRSCHLDEPLKRELANWYSDNGFGGLNTACSTCVRIAMDRMNSEMLRVNPKLVHFTGIKVDVFNPEAASIQELKKMVKAKGLNSGKNATKIHLINLLKQ</sequence>
<dbReference type="EMBL" id="LR796602">
    <property type="protein sequence ID" value="CAB4153592.1"/>
    <property type="molecule type" value="Genomic_DNA"/>
</dbReference>
<protein>
    <submittedName>
        <fullName evidence="1">Uncharacterized protein</fullName>
    </submittedName>
</protein>
<dbReference type="EMBL" id="LR797124">
    <property type="protein sequence ID" value="CAB4188252.1"/>
    <property type="molecule type" value="Genomic_DNA"/>
</dbReference>
<name>A0A6J5MUD3_9CAUD</name>
<evidence type="ECO:0000313" key="3">
    <source>
        <dbReference type="EMBL" id="CAB4188252.1"/>
    </source>
</evidence>
<proteinExistence type="predicted"/>